<sequence>MRLGDSTGERPSPALGIRSGVVTLALALAPAVSAIWAVPCFVTQDGPAHVYNAHILLESLRLGPDSPFASVFEPNWRPLPNLGGHLALMGMLSVLPPRAADRAMTTISLAGFAFAILWLRWRVAGPRGLEASAVLAALLAINMPWLMGFSNFLLGASLAVVTWGVWWGGRDRLGPGRAGAIGALLVLGYLGHLVSLGLAVAGLVVLAVSAPAPAAGGRSGFRRRLGWTLLSCAPVVPMAVLYKALTAEGGAFEPTWEQSGSWLSPVLWARRVSWIDPIALGRRDIAPVWSGMDGPWCLALAPSLWLGLGLLAAIGKTWGRPRSGAFPSRRAWTALAILLLVGSAAGPDGFGEAHGYYLAQRVALLGLAALVPALDWGEGAVSGRLAAGLIGAALALQSAFVWDFALESNCRAGALLASAPAVGRGERVGTLLVDIRGRYRSNPLLHADCLLGVGSGNVVWSNYEPRHYYFPVQLLPDLDAPPSQEFEDVALSGDPSDRRRRWEGLIGRYGGGMDVVLCWGLDPGLEPITAGWAGSGPVFSSGKVRVYRRSAVAGITRGAPRRR</sequence>
<name>A0A432MGJ6_9BACT</name>
<feature type="transmembrane region" description="Helical" evidence="1">
    <location>
        <begin position="299"/>
        <end position="319"/>
    </location>
</feature>
<dbReference type="EMBL" id="RYZH01000036">
    <property type="protein sequence ID" value="RUL85835.1"/>
    <property type="molecule type" value="Genomic_DNA"/>
</dbReference>
<feature type="transmembrane region" description="Helical" evidence="1">
    <location>
        <begin position="178"/>
        <end position="206"/>
    </location>
</feature>
<feature type="transmembrane region" description="Helical" evidence="1">
    <location>
        <begin position="133"/>
        <end position="166"/>
    </location>
</feature>
<proteinExistence type="predicted"/>
<reference evidence="2 3" key="2">
    <citation type="submission" date="2019-01" db="EMBL/GenBank/DDBJ databases">
        <title>Tautonia sociabilis, a novel thermotolerant planctomycete of Isosphaeraceae family, isolated from a 4000 m deep subterranean habitat.</title>
        <authorList>
            <person name="Kovaleva O.L."/>
            <person name="Elcheninov A.G."/>
            <person name="Van Heerden E."/>
            <person name="Toshchakov S.V."/>
            <person name="Novikov A."/>
            <person name="Bonch-Osmolovskaya E.A."/>
            <person name="Kublanov I.V."/>
        </authorList>
    </citation>
    <scope>NUCLEOTIDE SEQUENCE [LARGE SCALE GENOMIC DNA]</scope>
    <source>
        <strain evidence="2 3">GM2012</strain>
    </source>
</reference>
<evidence type="ECO:0000256" key="1">
    <source>
        <dbReference type="SAM" id="Phobius"/>
    </source>
</evidence>
<dbReference type="AlphaFoldDB" id="A0A432MGJ6"/>
<feature type="transmembrane region" description="Helical" evidence="1">
    <location>
        <begin position="103"/>
        <end position="121"/>
    </location>
</feature>
<reference evidence="2 3" key="1">
    <citation type="submission" date="2018-12" db="EMBL/GenBank/DDBJ databases">
        <authorList>
            <person name="Toschakov S.V."/>
        </authorList>
    </citation>
    <scope>NUCLEOTIDE SEQUENCE [LARGE SCALE GENOMIC DNA]</scope>
    <source>
        <strain evidence="2 3">GM2012</strain>
    </source>
</reference>
<gene>
    <name evidence="2" type="ORF">TsocGM_17605</name>
</gene>
<dbReference type="RefSeq" id="WP_126726773.1">
    <property type="nucleotide sequence ID" value="NZ_RYZH01000036.1"/>
</dbReference>
<keyword evidence="1" id="KW-0812">Transmembrane</keyword>
<protein>
    <recommendedName>
        <fullName evidence="4">Glycosyltransferase RgtA/B/C/D-like domain-containing protein</fullName>
    </recommendedName>
</protein>
<keyword evidence="1" id="KW-1133">Transmembrane helix</keyword>
<feature type="transmembrane region" description="Helical" evidence="1">
    <location>
        <begin position="21"/>
        <end position="38"/>
    </location>
</feature>
<keyword evidence="3" id="KW-1185">Reference proteome</keyword>
<comment type="caution">
    <text evidence="2">The sequence shown here is derived from an EMBL/GenBank/DDBJ whole genome shotgun (WGS) entry which is preliminary data.</text>
</comment>
<accession>A0A432MGJ6</accession>
<keyword evidence="1" id="KW-0472">Membrane</keyword>
<feature type="transmembrane region" description="Helical" evidence="1">
    <location>
        <begin position="331"/>
        <end position="350"/>
    </location>
</feature>
<feature type="transmembrane region" description="Helical" evidence="1">
    <location>
        <begin position="227"/>
        <end position="245"/>
    </location>
</feature>
<dbReference type="OrthoDB" id="258591at2"/>
<evidence type="ECO:0000313" key="2">
    <source>
        <dbReference type="EMBL" id="RUL85835.1"/>
    </source>
</evidence>
<organism evidence="2 3">
    <name type="scientific">Tautonia sociabilis</name>
    <dbReference type="NCBI Taxonomy" id="2080755"/>
    <lineage>
        <taxon>Bacteria</taxon>
        <taxon>Pseudomonadati</taxon>
        <taxon>Planctomycetota</taxon>
        <taxon>Planctomycetia</taxon>
        <taxon>Isosphaerales</taxon>
        <taxon>Isosphaeraceae</taxon>
        <taxon>Tautonia</taxon>
    </lineage>
</organism>
<feature type="transmembrane region" description="Helical" evidence="1">
    <location>
        <begin position="386"/>
        <end position="405"/>
    </location>
</feature>
<evidence type="ECO:0000313" key="3">
    <source>
        <dbReference type="Proteomes" id="UP000280296"/>
    </source>
</evidence>
<evidence type="ECO:0008006" key="4">
    <source>
        <dbReference type="Google" id="ProtNLM"/>
    </source>
</evidence>
<dbReference type="Proteomes" id="UP000280296">
    <property type="component" value="Unassembled WGS sequence"/>
</dbReference>